<evidence type="ECO:0000313" key="2">
    <source>
        <dbReference type="EMBL" id="OIR17701.1"/>
    </source>
</evidence>
<proteinExistence type="predicted"/>
<dbReference type="Gene3D" id="3.30.420.190">
    <property type="entry name" value="conserved archaeal protein q6m145"/>
    <property type="match status" value="1"/>
</dbReference>
<organism evidence="2">
    <name type="scientific">mine drainage metagenome</name>
    <dbReference type="NCBI Taxonomy" id="410659"/>
    <lineage>
        <taxon>unclassified sequences</taxon>
        <taxon>metagenomes</taxon>
        <taxon>ecological metagenomes</taxon>
    </lineage>
</organism>
<protein>
    <recommendedName>
        <fullName evidence="1">Hydantoinase A/oxoprolinase domain-containing protein</fullName>
    </recommendedName>
</protein>
<evidence type="ECO:0000259" key="1">
    <source>
        <dbReference type="Pfam" id="PF01968"/>
    </source>
</evidence>
<feature type="domain" description="Hydantoinase A/oxoprolinase" evidence="1">
    <location>
        <begin position="154"/>
        <end position="342"/>
    </location>
</feature>
<sequence>MHKPVIGWDVGGAHLKAALLDENGCVQQVLQVPCALWRGLDELEAAIDVVLNAFKAKSALHAITMTGELVDLFQSRKEGVLAICQVMEAELNGSKLFYAGALNADLSAFVSLQDVAQQWPHIASANWLASASFAGKQLSRRNQLCKHSQLSEPKPIQHGLLIDIGSTTSDFVLLENNQASCLGFTDAARMQSEELVYMGVVRTPLMAVAQKVLFQNVQTSTAAEYFATTADVYRLTGDLPAEDDMADTADGKEKTLLASARRIARMIGHDVEDAEMSAWLALANEFKLQQLTRLKKVAQQHLARLSNNNASLDSICVVGAGAGAFLAKEIAQQLQTQYVDIAQLIEINMDNSHENAVSGFSEHLNSSETSRLARVCLPAYAVAYLAFHQI</sequence>
<dbReference type="EMBL" id="MLJW01000004">
    <property type="protein sequence ID" value="OIR17701.1"/>
    <property type="molecule type" value="Genomic_DNA"/>
</dbReference>
<dbReference type="NCBIfam" id="TIGR03123">
    <property type="entry name" value="one_C_unchar_1"/>
    <property type="match status" value="1"/>
</dbReference>
<accession>A0A1J5TMZ5</accession>
<gene>
    <name evidence="2" type="ORF">GALL_19230</name>
</gene>
<dbReference type="Gene3D" id="3.30.420.40">
    <property type="match status" value="1"/>
</dbReference>
<dbReference type="InterPro" id="IPR043129">
    <property type="entry name" value="ATPase_NBD"/>
</dbReference>
<dbReference type="GO" id="GO:0016787">
    <property type="term" value="F:hydrolase activity"/>
    <property type="evidence" value="ECO:0007669"/>
    <property type="project" value="InterPro"/>
</dbReference>
<dbReference type="SUPFAM" id="SSF53067">
    <property type="entry name" value="Actin-like ATPase domain"/>
    <property type="match status" value="1"/>
</dbReference>
<dbReference type="InterPro" id="IPR002821">
    <property type="entry name" value="Hydantoinase_A"/>
</dbReference>
<reference evidence="2" key="1">
    <citation type="submission" date="2016-10" db="EMBL/GenBank/DDBJ databases">
        <title>Sequence of Gallionella enrichment culture.</title>
        <authorList>
            <person name="Poehlein A."/>
            <person name="Muehling M."/>
            <person name="Daniel R."/>
        </authorList>
    </citation>
    <scope>NUCLEOTIDE SEQUENCE</scope>
</reference>
<dbReference type="InterPro" id="IPR002756">
    <property type="entry name" value="MfnF"/>
</dbReference>
<name>A0A1J5TMZ5_9ZZZZ</name>
<dbReference type="Pfam" id="PF01968">
    <property type="entry name" value="Hydantoinase_A"/>
    <property type="match status" value="1"/>
</dbReference>
<dbReference type="AlphaFoldDB" id="A0A1J5TMZ5"/>
<comment type="caution">
    <text evidence="2">The sequence shown here is derived from an EMBL/GenBank/DDBJ whole genome shotgun (WGS) entry which is preliminary data.</text>
</comment>